<dbReference type="GO" id="GO:0016491">
    <property type="term" value="F:oxidoreductase activity"/>
    <property type="evidence" value="ECO:0007669"/>
    <property type="project" value="UniProtKB-KW"/>
</dbReference>
<keyword evidence="1 3" id="KW-0560">Oxidoreductase</keyword>
<sequence length="413" mass="44507">MNEDADDQVTELDLRSGHPIWERDALPFATPPLPPIGRLRTDVVIVGAGVTGAFAAERFTREGREVVILDRHLPRTASTAASTALLQWEIDAPMLELEARLGFEAAASIYRRSVGAVRAIAHLAADLGGTCDFAWRPSLFLAGDVLDPSDLREELRLRMRAGIEGEFLSAGELQSRFGFEREGALLHAGSAAAHPMNLTRMLLGAALRRGATLLSPALVTDYDCTSQGVSVRTEDGRQIDGEILVMANGYELPPFVPAKVHKITSTWAMATTPQAPAALWPEHALVWEASEPYVYMRVTAQGRIVFGGEDEDLRDAERRDALLDAKVRTLQGKLSELVPAADATVDAAWTGFFSETSDGLPLIGAVPGMPRCFAAFGYGGNGITFSAIAADMIARLAAGQPDPAQDWFAVDRD</sequence>
<dbReference type="InterPro" id="IPR036188">
    <property type="entry name" value="FAD/NAD-bd_sf"/>
</dbReference>
<dbReference type="RefSeq" id="WP_406855768.1">
    <property type="nucleotide sequence ID" value="NZ_CP157484.1"/>
</dbReference>
<evidence type="ECO:0000256" key="1">
    <source>
        <dbReference type="ARBA" id="ARBA00023002"/>
    </source>
</evidence>
<dbReference type="PANTHER" id="PTHR13847:SF201">
    <property type="entry name" value="PUTATIBE OXIDOREDUCTASE"/>
    <property type="match status" value="1"/>
</dbReference>
<proteinExistence type="predicted"/>
<evidence type="ECO:0000313" key="3">
    <source>
        <dbReference type="EMBL" id="XBO38929.1"/>
    </source>
</evidence>
<dbReference type="InterPro" id="IPR006076">
    <property type="entry name" value="FAD-dep_OxRdtase"/>
</dbReference>
<dbReference type="EMBL" id="CP157484">
    <property type="protein sequence ID" value="XBO38929.1"/>
    <property type="molecule type" value="Genomic_DNA"/>
</dbReference>
<dbReference type="Pfam" id="PF01266">
    <property type="entry name" value="DAO"/>
    <property type="match status" value="1"/>
</dbReference>
<accession>A0AAU7JFJ8</accession>
<dbReference type="Gene3D" id="3.50.50.60">
    <property type="entry name" value="FAD/NAD(P)-binding domain"/>
    <property type="match status" value="1"/>
</dbReference>
<name>A0AAU7JFJ8_9HYPH</name>
<dbReference type="PANTHER" id="PTHR13847">
    <property type="entry name" value="SARCOSINE DEHYDROGENASE-RELATED"/>
    <property type="match status" value="1"/>
</dbReference>
<feature type="domain" description="FAD dependent oxidoreductase" evidence="2">
    <location>
        <begin position="42"/>
        <end position="396"/>
    </location>
</feature>
<gene>
    <name evidence="3" type="ORF">ABEG18_25155</name>
</gene>
<organism evidence="3">
    <name type="scientific">Alsobacter sp. KACC 23698</name>
    <dbReference type="NCBI Taxonomy" id="3149229"/>
    <lineage>
        <taxon>Bacteria</taxon>
        <taxon>Pseudomonadati</taxon>
        <taxon>Pseudomonadota</taxon>
        <taxon>Alphaproteobacteria</taxon>
        <taxon>Hyphomicrobiales</taxon>
        <taxon>Alsobacteraceae</taxon>
        <taxon>Alsobacter</taxon>
    </lineage>
</organism>
<dbReference type="GO" id="GO:0005737">
    <property type="term" value="C:cytoplasm"/>
    <property type="evidence" value="ECO:0007669"/>
    <property type="project" value="TreeGrafter"/>
</dbReference>
<evidence type="ECO:0000259" key="2">
    <source>
        <dbReference type="Pfam" id="PF01266"/>
    </source>
</evidence>
<dbReference type="AlphaFoldDB" id="A0AAU7JFJ8"/>
<dbReference type="EC" id="1.-.-.-" evidence="3"/>
<protein>
    <submittedName>
        <fullName evidence="3">FAD-dependent oxidoreductase</fullName>
        <ecNumber evidence="3">1.-.-.-</ecNumber>
    </submittedName>
</protein>
<dbReference type="SUPFAM" id="SSF51905">
    <property type="entry name" value="FAD/NAD(P)-binding domain"/>
    <property type="match status" value="1"/>
</dbReference>
<dbReference type="Gene3D" id="3.30.9.10">
    <property type="entry name" value="D-Amino Acid Oxidase, subunit A, domain 2"/>
    <property type="match status" value="1"/>
</dbReference>
<reference evidence="3" key="1">
    <citation type="submission" date="2024-05" db="EMBL/GenBank/DDBJ databases">
        <authorList>
            <person name="Kim S."/>
            <person name="Heo J."/>
            <person name="Choi H."/>
            <person name="Choi Y."/>
            <person name="Kwon S.-W."/>
            <person name="Kim Y."/>
        </authorList>
    </citation>
    <scope>NUCLEOTIDE SEQUENCE</scope>
    <source>
        <strain evidence="3">KACC 23698</strain>
    </source>
</reference>